<name>A0A9P6CH29_9AGAR</name>
<protein>
    <submittedName>
        <fullName evidence="1">Uncharacterized protein</fullName>
    </submittedName>
</protein>
<organism evidence="1 2">
    <name type="scientific">Collybia nuda</name>
    <dbReference type="NCBI Taxonomy" id="64659"/>
    <lineage>
        <taxon>Eukaryota</taxon>
        <taxon>Fungi</taxon>
        <taxon>Dikarya</taxon>
        <taxon>Basidiomycota</taxon>
        <taxon>Agaricomycotina</taxon>
        <taxon>Agaricomycetes</taxon>
        <taxon>Agaricomycetidae</taxon>
        <taxon>Agaricales</taxon>
        <taxon>Tricholomatineae</taxon>
        <taxon>Clitocybaceae</taxon>
        <taxon>Collybia</taxon>
    </lineage>
</organism>
<dbReference type="EMBL" id="MU150245">
    <property type="protein sequence ID" value="KAF9465757.1"/>
    <property type="molecule type" value="Genomic_DNA"/>
</dbReference>
<keyword evidence="2" id="KW-1185">Reference proteome</keyword>
<evidence type="ECO:0000313" key="2">
    <source>
        <dbReference type="Proteomes" id="UP000807353"/>
    </source>
</evidence>
<reference evidence="1" key="1">
    <citation type="submission" date="2020-11" db="EMBL/GenBank/DDBJ databases">
        <authorList>
            <consortium name="DOE Joint Genome Institute"/>
            <person name="Ahrendt S."/>
            <person name="Riley R."/>
            <person name="Andreopoulos W."/>
            <person name="Labutti K."/>
            <person name="Pangilinan J."/>
            <person name="Ruiz-Duenas F.J."/>
            <person name="Barrasa J.M."/>
            <person name="Sanchez-Garcia M."/>
            <person name="Camarero S."/>
            <person name="Miyauchi S."/>
            <person name="Serrano A."/>
            <person name="Linde D."/>
            <person name="Babiker R."/>
            <person name="Drula E."/>
            <person name="Ayuso-Fernandez I."/>
            <person name="Pacheco R."/>
            <person name="Padilla G."/>
            <person name="Ferreira P."/>
            <person name="Barriuso J."/>
            <person name="Kellner H."/>
            <person name="Castanera R."/>
            <person name="Alfaro M."/>
            <person name="Ramirez L."/>
            <person name="Pisabarro A.G."/>
            <person name="Kuo A."/>
            <person name="Tritt A."/>
            <person name="Lipzen A."/>
            <person name="He G."/>
            <person name="Yan M."/>
            <person name="Ng V."/>
            <person name="Cullen D."/>
            <person name="Martin F."/>
            <person name="Rosso M.-N."/>
            <person name="Henrissat B."/>
            <person name="Hibbett D."/>
            <person name="Martinez A.T."/>
            <person name="Grigoriev I.V."/>
        </authorList>
    </citation>
    <scope>NUCLEOTIDE SEQUENCE</scope>
    <source>
        <strain evidence="1">CBS 247.69</strain>
    </source>
</reference>
<dbReference type="AlphaFoldDB" id="A0A9P6CH29"/>
<comment type="caution">
    <text evidence="1">The sequence shown here is derived from an EMBL/GenBank/DDBJ whole genome shotgun (WGS) entry which is preliminary data.</text>
</comment>
<accession>A0A9P6CH29</accession>
<sequence length="74" mass="8234">MPISSLFQLCNSSPASINLLIVLRVGHCSPTQHAFRPSLTAKLRQFVCQKSSGPRHQHWQHGKSGSLFWADHLG</sequence>
<proteinExistence type="predicted"/>
<dbReference type="Proteomes" id="UP000807353">
    <property type="component" value="Unassembled WGS sequence"/>
</dbReference>
<evidence type="ECO:0000313" key="1">
    <source>
        <dbReference type="EMBL" id="KAF9465757.1"/>
    </source>
</evidence>
<gene>
    <name evidence="1" type="ORF">BDZ94DRAFT_1253082</name>
</gene>